<gene>
    <name evidence="12" type="ORF">E2R66_12855</name>
</gene>
<keyword evidence="13" id="KW-1185">Reference proteome</keyword>
<evidence type="ECO:0000313" key="12">
    <source>
        <dbReference type="EMBL" id="TFF37318.1"/>
    </source>
</evidence>
<dbReference type="Gene3D" id="1.20.1440.130">
    <property type="entry name" value="VKOR domain"/>
    <property type="match status" value="1"/>
</dbReference>
<dbReference type="AlphaFoldDB" id="A0A4Y8SEK6"/>
<evidence type="ECO:0000256" key="6">
    <source>
        <dbReference type="ARBA" id="ARBA00023002"/>
    </source>
</evidence>
<feature type="transmembrane region" description="Helical" evidence="10">
    <location>
        <begin position="156"/>
        <end position="178"/>
    </location>
</feature>
<comment type="caution">
    <text evidence="12">The sequence shown here is derived from an EMBL/GenBank/DDBJ whole genome shotgun (WGS) entry which is preliminary data.</text>
</comment>
<dbReference type="Pfam" id="PF07884">
    <property type="entry name" value="VKOR"/>
    <property type="match status" value="1"/>
</dbReference>
<evidence type="ECO:0000256" key="8">
    <source>
        <dbReference type="ARBA" id="ARBA00023157"/>
    </source>
</evidence>
<feature type="transmembrane region" description="Helical" evidence="10">
    <location>
        <begin position="274"/>
        <end position="292"/>
    </location>
</feature>
<feature type="transmembrane region" description="Helical" evidence="10">
    <location>
        <begin position="299"/>
        <end position="322"/>
    </location>
</feature>
<keyword evidence="3 10" id="KW-0812">Transmembrane</keyword>
<keyword evidence="7 10" id="KW-0472">Membrane</keyword>
<evidence type="ECO:0000313" key="13">
    <source>
        <dbReference type="Proteomes" id="UP000297540"/>
    </source>
</evidence>
<dbReference type="Pfam" id="PF13462">
    <property type="entry name" value="Thioredoxin_4"/>
    <property type="match status" value="1"/>
</dbReference>
<name>A0A4Y8SEK6_9SPHI</name>
<dbReference type="InterPro" id="IPR005074">
    <property type="entry name" value="Peptidase_C39"/>
</dbReference>
<dbReference type="EMBL" id="SOZE01000011">
    <property type="protein sequence ID" value="TFF37318.1"/>
    <property type="molecule type" value="Genomic_DNA"/>
</dbReference>
<comment type="similarity">
    <text evidence="2">Belongs to the VKOR family.</text>
</comment>
<keyword evidence="6" id="KW-0560">Oxidoreductase</keyword>
<protein>
    <submittedName>
        <fullName evidence="12">Vitamin K epoxide reductase</fullName>
    </submittedName>
</protein>
<dbReference type="InterPro" id="IPR012336">
    <property type="entry name" value="Thioredoxin-like_fold"/>
</dbReference>
<evidence type="ECO:0000256" key="3">
    <source>
        <dbReference type="ARBA" id="ARBA00022692"/>
    </source>
</evidence>
<reference evidence="12 13" key="1">
    <citation type="journal article" date="2017" name="Int. J. Syst. Evol. Microbiol.">
        <title>Mucilaginibacterpsychrotolerans sp. nov., isolated from peatlands.</title>
        <authorList>
            <person name="Deng Y."/>
            <person name="Shen L."/>
            <person name="Xu B."/>
            <person name="Liu Y."/>
            <person name="Gu Z."/>
            <person name="Liu H."/>
            <person name="Zhou Y."/>
        </authorList>
    </citation>
    <scope>NUCLEOTIDE SEQUENCE [LARGE SCALE GENOMIC DNA]</scope>
    <source>
        <strain evidence="12 13">NH7-4</strain>
    </source>
</reference>
<evidence type="ECO:0000256" key="10">
    <source>
        <dbReference type="SAM" id="Phobius"/>
    </source>
</evidence>
<dbReference type="GO" id="GO:0006508">
    <property type="term" value="P:proteolysis"/>
    <property type="evidence" value="ECO:0007669"/>
    <property type="project" value="InterPro"/>
</dbReference>
<dbReference type="PROSITE" id="PS50990">
    <property type="entry name" value="PEPTIDASE_C39"/>
    <property type="match status" value="1"/>
</dbReference>
<dbReference type="GO" id="GO:0008233">
    <property type="term" value="F:peptidase activity"/>
    <property type="evidence" value="ECO:0007669"/>
    <property type="project" value="InterPro"/>
</dbReference>
<dbReference type="Pfam" id="PF03412">
    <property type="entry name" value="Peptidase_C39"/>
    <property type="match status" value="1"/>
</dbReference>
<dbReference type="InterPro" id="IPR012932">
    <property type="entry name" value="VKOR"/>
</dbReference>
<sequence length="547" mass="61351">MQSILKRLFEPKSNPFEAALLISKLLDVKISATTLKKEIEEHPDFPSLLSISDVFTTYGIENEGVKIELDKFADIPCPYIAQLKGVKHRDSFFSVVKSFDLTQVTFFDPEKSQWCVSQKEKFLERCVGIVLLAEAGPRSGERGYAQIRTRERRKQLFQFLTLSFIPALAILTGVLAFMTDGIGAMFPFLFTILVVAGIAVSSLLLWYEVDQHNPFLQQICSSGKKTNCSAILKSKASHVMGISWSVLGFSYFAGMFLLLFFGGITNSVTESVCAWISGFASVYIVFSVYYQWRIAKQWCLLCLSIQAILGLQLITAIAGGWYGMFHSSNLSLDWIIKAMVSFAISFFTINFFLPALKKAKEANRLNTQLQRLKHNPEIFEALLSKQKYLSVSTAGLGITIGNPDAKNTLIKVCAPYCGPCSKAHPLIEDLLDNNSDVKLQIIFNSYGHGYDTGAIPAKHLLAIAESGNELMIRHALDDWYLPEEKNYEKFAVKYPLNGAVERQVSKINAMRDWCDQTDITSTPTFFINGRELPDKYTVADLKYFLSV</sequence>
<organism evidence="12 13">
    <name type="scientific">Mucilaginibacter psychrotolerans</name>
    <dbReference type="NCBI Taxonomy" id="1524096"/>
    <lineage>
        <taxon>Bacteria</taxon>
        <taxon>Pseudomonadati</taxon>
        <taxon>Bacteroidota</taxon>
        <taxon>Sphingobacteriia</taxon>
        <taxon>Sphingobacteriales</taxon>
        <taxon>Sphingobacteriaceae</taxon>
        <taxon>Mucilaginibacter</taxon>
    </lineage>
</organism>
<proteinExistence type="inferred from homology"/>
<keyword evidence="5 10" id="KW-1133">Transmembrane helix</keyword>
<dbReference type="SUPFAM" id="SSF52833">
    <property type="entry name" value="Thioredoxin-like"/>
    <property type="match status" value="1"/>
</dbReference>
<keyword evidence="8" id="KW-1015">Disulfide bond</keyword>
<evidence type="ECO:0000256" key="4">
    <source>
        <dbReference type="ARBA" id="ARBA00022719"/>
    </source>
</evidence>
<dbReference type="Proteomes" id="UP000297540">
    <property type="component" value="Unassembled WGS sequence"/>
</dbReference>
<evidence type="ECO:0000256" key="2">
    <source>
        <dbReference type="ARBA" id="ARBA00006214"/>
    </source>
</evidence>
<evidence type="ECO:0000256" key="5">
    <source>
        <dbReference type="ARBA" id="ARBA00022989"/>
    </source>
</evidence>
<dbReference type="GO" id="GO:0016020">
    <property type="term" value="C:membrane"/>
    <property type="evidence" value="ECO:0007669"/>
    <property type="project" value="UniProtKB-SubCell"/>
</dbReference>
<keyword evidence="9" id="KW-0676">Redox-active center</keyword>
<dbReference type="GO" id="GO:0048038">
    <property type="term" value="F:quinone binding"/>
    <property type="evidence" value="ECO:0007669"/>
    <property type="project" value="UniProtKB-KW"/>
</dbReference>
<dbReference type="InterPro" id="IPR038354">
    <property type="entry name" value="VKOR_sf"/>
</dbReference>
<dbReference type="OrthoDB" id="1100563at2"/>
<dbReference type="GO" id="GO:0005524">
    <property type="term" value="F:ATP binding"/>
    <property type="evidence" value="ECO:0007669"/>
    <property type="project" value="InterPro"/>
</dbReference>
<comment type="subcellular location">
    <subcellularLocation>
        <location evidence="1">Membrane</location>
        <topology evidence="1">Multi-pass membrane protein</topology>
    </subcellularLocation>
</comment>
<dbReference type="RefSeq" id="WP_133231201.1">
    <property type="nucleotide sequence ID" value="NZ_SOZE01000011.1"/>
</dbReference>
<evidence type="ECO:0000256" key="7">
    <source>
        <dbReference type="ARBA" id="ARBA00023136"/>
    </source>
</evidence>
<dbReference type="SMART" id="SM00756">
    <property type="entry name" value="VKc"/>
    <property type="match status" value="1"/>
</dbReference>
<evidence type="ECO:0000259" key="11">
    <source>
        <dbReference type="PROSITE" id="PS50990"/>
    </source>
</evidence>
<evidence type="ECO:0000256" key="9">
    <source>
        <dbReference type="ARBA" id="ARBA00023284"/>
    </source>
</evidence>
<keyword evidence="4" id="KW-0874">Quinone</keyword>
<accession>A0A4Y8SEK6</accession>
<feature type="domain" description="Peptidase C39" evidence="11">
    <location>
        <begin position="12"/>
        <end position="133"/>
    </location>
</feature>
<dbReference type="InterPro" id="IPR036249">
    <property type="entry name" value="Thioredoxin-like_sf"/>
</dbReference>
<evidence type="ECO:0000256" key="1">
    <source>
        <dbReference type="ARBA" id="ARBA00004141"/>
    </source>
</evidence>
<feature type="transmembrane region" description="Helical" evidence="10">
    <location>
        <begin position="334"/>
        <end position="356"/>
    </location>
</feature>
<dbReference type="CDD" id="cd12921">
    <property type="entry name" value="VKOR_4"/>
    <property type="match status" value="1"/>
</dbReference>
<dbReference type="Gene3D" id="3.90.70.10">
    <property type="entry name" value="Cysteine proteinases"/>
    <property type="match status" value="1"/>
</dbReference>
<dbReference type="Gene3D" id="3.40.30.10">
    <property type="entry name" value="Glutaredoxin"/>
    <property type="match status" value="1"/>
</dbReference>
<feature type="transmembrane region" description="Helical" evidence="10">
    <location>
        <begin position="184"/>
        <end position="207"/>
    </location>
</feature>
<dbReference type="GO" id="GO:0016491">
    <property type="term" value="F:oxidoreductase activity"/>
    <property type="evidence" value="ECO:0007669"/>
    <property type="project" value="UniProtKB-KW"/>
</dbReference>
<feature type="transmembrane region" description="Helical" evidence="10">
    <location>
        <begin position="242"/>
        <end position="262"/>
    </location>
</feature>